<dbReference type="GO" id="GO:0005762">
    <property type="term" value="C:mitochondrial large ribosomal subunit"/>
    <property type="evidence" value="ECO:0007669"/>
    <property type="project" value="InterPro"/>
</dbReference>
<feature type="region of interest" description="Disordered" evidence="7">
    <location>
        <begin position="149"/>
        <end position="168"/>
    </location>
</feature>
<gene>
    <name evidence="8" type="ORF">CORT_0B10030</name>
</gene>
<dbReference type="AlphaFoldDB" id="H8X1Y6"/>
<keyword evidence="4 8" id="KW-0689">Ribosomal protein</keyword>
<keyword evidence="6" id="KW-0687">Ribonucleoprotein</keyword>
<keyword evidence="9" id="KW-1185">Reference proteome</keyword>
<evidence type="ECO:0000256" key="1">
    <source>
        <dbReference type="ARBA" id="ARBA00004173"/>
    </source>
</evidence>
<comment type="similarity">
    <text evidence="2">Belongs to the mitochondrion-specific ribosomal protein mL41 family.</text>
</comment>
<evidence type="ECO:0000256" key="7">
    <source>
        <dbReference type="SAM" id="MobiDB-lite"/>
    </source>
</evidence>
<keyword evidence="3" id="KW-0809">Transit peptide</keyword>
<organism evidence="8 9">
    <name type="scientific">Candida orthopsilosis (strain 90-125)</name>
    <name type="common">Yeast</name>
    <dbReference type="NCBI Taxonomy" id="1136231"/>
    <lineage>
        <taxon>Eukaryota</taxon>
        <taxon>Fungi</taxon>
        <taxon>Dikarya</taxon>
        <taxon>Ascomycota</taxon>
        <taxon>Saccharomycotina</taxon>
        <taxon>Pichiomycetes</taxon>
        <taxon>Debaryomycetaceae</taxon>
        <taxon>Candida/Lodderomyces clade</taxon>
        <taxon>Candida</taxon>
    </lineage>
</organism>
<evidence type="ECO:0000256" key="2">
    <source>
        <dbReference type="ARBA" id="ARBA00010152"/>
    </source>
</evidence>
<accession>H8X1Y6</accession>
<dbReference type="HOGENOM" id="CLU_1778531_0_0_1"/>
<protein>
    <submittedName>
        <fullName evidence="8">Mrpl27 60S ribosomal protein L27, mitochondrial</fullName>
    </submittedName>
</protein>
<evidence type="ECO:0000256" key="5">
    <source>
        <dbReference type="ARBA" id="ARBA00023128"/>
    </source>
</evidence>
<evidence type="ECO:0000256" key="4">
    <source>
        <dbReference type="ARBA" id="ARBA00022980"/>
    </source>
</evidence>
<dbReference type="Pfam" id="PF09809">
    <property type="entry name" value="MRP-L27"/>
    <property type="match status" value="1"/>
</dbReference>
<dbReference type="EMBL" id="HE681720">
    <property type="protein sequence ID" value="CCG22707.1"/>
    <property type="molecule type" value="Genomic_DNA"/>
</dbReference>
<evidence type="ECO:0000256" key="6">
    <source>
        <dbReference type="ARBA" id="ARBA00023274"/>
    </source>
</evidence>
<dbReference type="PANTHER" id="PTHR21338">
    <property type="entry name" value="MITOCHONDRIAL RIBOSOMAL PROTEIN L41"/>
    <property type="match status" value="1"/>
</dbReference>
<dbReference type="RefSeq" id="XP_003868142.1">
    <property type="nucleotide sequence ID" value="XM_003868094.1"/>
</dbReference>
<name>H8X1Y6_CANO9</name>
<sequence length="168" mass="18930">MKATQVLNFQATANAALRRPWKTFRDGTLYYGQLKSGSKRHPLTTKQGNKHYYKGTRSTGIGHLDSRGRYHIDWSKVRTYVVPSGLNTTNLKALVSPNSPQFIQKVEGYEDSFKSPELALHNAINFIENGSNYSEVDLEKEGYIERIAHPKLKTAGEGKGEADEQRQS</sequence>
<dbReference type="eggNOG" id="KOG4756">
    <property type="taxonomic scope" value="Eukaryota"/>
</dbReference>
<dbReference type="PANTHER" id="PTHR21338:SF0">
    <property type="entry name" value="LARGE RIBOSOMAL SUBUNIT PROTEIN ML41"/>
    <property type="match status" value="1"/>
</dbReference>
<proteinExistence type="inferred from homology"/>
<comment type="subcellular location">
    <subcellularLocation>
        <location evidence="1">Mitochondrion</location>
    </subcellularLocation>
</comment>
<dbReference type="GO" id="GO:0006412">
    <property type="term" value="P:translation"/>
    <property type="evidence" value="ECO:0007669"/>
    <property type="project" value="TreeGrafter"/>
</dbReference>
<dbReference type="OrthoDB" id="408933at2759"/>
<dbReference type="GeneID" id="14538408"/>
<dbReference type="KEGG" id="cot:CORT_0B10030"/>
<dbReference type="GO" id="GO:0003735">
    <property type="term" value="F:structural constituent of ribosome"/>
    <property type="evidence" value="ECO:0007669"/>
    <property type="project" value="InterPro"/>
</dbReference>
<evidence type="ECO:0000256" key="3">
    <source>
        <dbReference type="ARBA" id="ARBA00022946"/>
    </source>
</evidence>
<reference evidence="8 9" key="1">
    <citation type="journal article" date="2012" name="PLoS ONE">
        <title>Sequence and analysis of the genome of the pathogenic yeast Candida orthopsilosis.</title>
        <authorList>
            <person name="Riccombeni A."/>
            <person name="Vidanes G."/>
            <person name="Proux-Wera E."/>
            <person name="Wolfe K.H."/>
            <person name="Butler G."/>
        </authorList>
    </citation>
    <scope>NUCLEOTIDE SEQUENCE [LARGE SCALE GENOMIC DNA]</scope>
    <source>
        <strain evidence="8 9">Co 90-125</strain>
    </source>
</reference>
<dbReference type="Proteomes" id="UP000005018">
    <property type="component" value="Chromosome 2"/>
</dbReference>
<dbReference type="InterPro" id="IPR019189">
    <property type="entry name" value="Ribosomal_mL41"/>
</dbReference>
<evidence type="ECO:0000313" key="9">
    <source>
        <dbReference type="Proteomes" id="UP000005018"/>
    </source>
</evidence>
<evidence type="ECO:0000313" key="8">
    <source>
        <dbReference type="EMBL" id="CCG22707.1"/>
    </source>
</evidence>
<keyword evidence="5" id="KW-0496">Mitochondrion</keyword>